<evidence type="ECO:0000256" key="3">
    <source>
        <dbReference type="ARBA" id="ARBA00022598"/>
    </source>
</evidence>
<evidence type="ECO:0000256" key="9">
    <source>
        <dbReference type="ARBA" id="ARBA00038345"/>
    </source>
</evidence>
<dbReference type="UniPathway" id="UPA00074">
    <property type="reaction ID" value="UER00125"/>
</dbReference>
<dbReference type="InterPro" id="IPR020560">
    <property type="entry name" value="PRibGlycinamide_synth_C-dom"/>
</dbReference>
<dbReference type="PANTHER" id="PTHR43472">
    <property type="entry name" value="PHOSPHORIBOSYLAMINE--GLYCINE LIGASE"/>
    <property type="match status" value="1"/>
</dbReference>
<evidence type="ECO:0000256" key="11">
    <source>
        <dbReference type="ARBA" id="ARBA00042864"/>
    </source>
</evidence>
<dbReference type="FunFam" id="3.90.600.10:FF:000001">
    <property type="entry name" value="Trifunctional purine biosynthetic protein adenosine-3"/>
    <property type="match status" value="1"/>
</dbReference>
<dbReference type="InterPro" id="IPR011054">
    <property type="entry name" value="Rudment_hybrid_motif"/>
</dbReference>
<dbReference type="Gene3D" id="3.30.1490.20">
    <property type="entry name" value="ATP-grasp fold, A domain"/>
    <property type="match status" value="1"/>
</dbReference>
<dbReference type="GO" id="GO:0006189">
    <property type="term" value="P:'de novo' IMP biosynthetic process"/>
    <property type="evidence" value="ECO:0007669"/>
    <property type="project" value="UniProtKB-UniPathway"/>
</dbReference>
<comment type="catalytic activity">
    <reaction evidence="12">
        <text>2-formamido-N(1)-(5-O-phospho-beta-D-ribosyl)acetamidine + ATP = 5-amino-1-(5-phospho-beta-D-ribosyl)imidazole + ADP + phosphate + H(+)</text>
        <dbReference type="Rhea" id="RHEA:23032"/>
        <dbReference type="ChEBI" id="CHEBI:15378"/>
        <dbReference type="ChEBI" id="CHEBI:30616"/>
        <dbReference type="ChEBI" id="CHEBI:43474"/>
        <dbReference type="ChEBI" id="CHEBI:137981"/>
        <dbReference type="ChEBI" id="CHEBI:147287"/>
        <dbReference type="ChEBI" id="CHEBI:456216"/>
        <dbReference type="EC" id="6.3.3.1"/>
    </reaction>
</comment>
<comment type="similarity">
    <text evidence="9">Belongs to the GARS family.</text>
</comment>
<feature type="compositionally biased region" description="Basic and acidic residues" evidence="14">
    <location>
        <begin position="222"/>
        <end position="232"/>
    </location>
</feature>
<evidence type="ECO:0000256" key="13">
    <source>
        <dbReference type="PROSITE-ProRule" id="PRU00409"/>
    </source>
</evidence>
<dbReference type="Proteomes" id="UP000799766">
    <property type="component" value="Unassembled WGS sequence"/>
</dbReference>
<evidence type="ECO:0000256" key="12">
    <source>
        <dbReference type="ARBA" id="ARBA00049057"/>
    </source>
</evidence>
<dbReference type="Gene3D" id="3.40.50.20">
    <property type="match status" value="1"/>
</dbReference>
<dbReference type="Gene3D" id="3.30.470.20">
    <property type="entry name" value="ATP-grasp fold, B domain"/>
    <property type="match status" value="1"/>
</dbReference>
<dbReference type="AlphaFoldDB" id="A0A6A6NZH9"/>
<dbReference type="GO" id="GO:0004637">
    <property type="term" value="F:phosphoribosylamine-glycine ligase activity"/>
    <property type="evidence" value="ECO:0007669"/>
    <property type="project" value="UniProtKB-EC"/>
</dbReference>
<dbReference type="InterPro" id="IPR020562">
    <property type="entry name" value="PRibGlycinamide_synth_N"/>
</dbReference>
<evidence type="ECO:0000256" key="14">
    <source>
        <dbReference type="SAM" id="MobiDB-lite"/>
    </source>
</evidence>
<dbReference type="HAMAP" id="MF_00138">
    <property type="entry name" value="GARS"/>
    <property type="match status" value="1"/>
</dbReference>
<dbReference type="PROSITE" id="PS00184">
    <property type="entry name" value="GARS"/>
    <property type="match status" value="1"/>
</dbReference>
<keyword evidence="8" id="KW-0464">Manganese</keyword>
<feature type="region of interest" description="Disordered" evidence="14">
    <location>
        <begin position="220"/>
        <end position="240"/>
    </location>
</feature>
<feature type="domain" description="ATP-grasp" evidence="15">
    <location>
        <begin position="118"/>
        <end position="324"/>
    </location>
</feature>
<sequence>MPPTPPLTILLVGNGGREHALAWKLSQSPHVTQIYAVPGNGGTSLLPKTVNISTVKPDDFAGLVAFSQQHSVNFLVPGPEAPLVDGIVDFFAEKLPELKVFGPSRKAAVMEGSKTFAKDFMKRHAIPTADYQNFFAYEPATKYLDSVAHDVVIKADGLAAGKGVIIPRSKEEAHAALKSIMLDKEFGKAGNDVVIEEYLDGQELSILSFCDGEAVKSLPPSQDHKRIFDGDHGPNTGGMGTYAPTDIVTKELQEEIERTILEPTIKGMKQEGFPFIGTLFTGLMLTQSGPKVLEYNVRFGDPETQSVLALLESDLAEIMYNCTCSALKDVDLQISPKYATTVVVAAGGYPGPYSKGTEIRLDATESDTYLFHAGTVNVDGKLITSGGRVIASTATGNTLKEAVDKSYKGVEVIHFEGMQFRRDIATRALK</sequence>
<keyword evidence="4" id="KW-0479">Metal-binding</keyword>
<dbReference type="SMART" id="SM01210">
    <property type="entry name" value="GARS_C"/>
    <property type="match status" value="1"/>
</dbReference>
<dbReference type="Pfam" id="PF02843">
    <property type="entry name" value="GARS_C"/>
    <property type="match status" value="1"/>
</dbReference>
<dbReference type="FunFam" id="3.30.470.20:FF:000018">
    <property type="entry name" value="Trifunctional purine biosynthetic protein adenosine-3"/>
    <property type="match status" value="1"/>
</dbReference>
<dbReference type="EMBL" id="MU001681">
    <property type="protein sequence ID" value="KAF2457106.1"/>
    <property type="molecule type" value="Genomic_DNA"/>
</dbReference>
<keyword evidence="5 13" id="KW-0547">Nucleotide-binding</keyword>
<dbReference type="InterPro" id="IPR013815">
    <property type="entry name" value="ATP_grasp_subdomain_1"/>
</dbReference>
<protein>
    <recommendedName>
        <fullName evidence="2">phosphoribosylamine--glycine ligase</fullName>
        <ecNumber evidence="2">6.3.4.13</ecNumber>
    </recommendedName>
    <alternativeName>
        <fullName evidence="10">Glycinamide ribonucleotide synthetase</fullName>
    </alternativeName>
    <alternativeName>
        <fullName evidence="11">Phosphoribosylglycinamide synthetase</fullName>
    </alternativeName>
</protein>
<proteinExistence type="inferred from homology"/>
<dbReference type="SMART" id="SM01209">
    <property type="entry name" value="GARS_A"/>
    <property type="match status" value="1"/>
</dbReference>
<evidence type="ECO:0000256" key="10">
    <source>
        <dbReference type="ARBA" id="ARBA00042242"/>
    </source>
</evidence>
<evidence type="ECO:0000256" key="5">
    <source>
        <dbReference type="ARBA" id="ARBA00022741"/>
    </source>
</evidence>
<keyword evidence="7 13" id="KW-0067">ATP-binding</keyword>
<gene>
    <name evidence="16" type="ORF">BDY21DRAFT_364030</name>
</gene>
<dbReference type="SUPFAM" id="SSF52440">
    <property type="entry name" value="PreATP-grasp domain"/>
    <property type="match status" value="1"/>
</dbReference>
<dbReference type="InterPro" id="IPR000115">
    <property type="entry name" value="PRibGlycinamide_synth"/>
</dbReference>
<evidence type="ECO:0000256" key="8">
    <source>
        <dbReference type="ARBA" id="ARBA00023211"/>
    </source>
</evidence>
<evidence type="ECO:0000313" key="16">
    <source>
        <dbReference type="EMBL" id="KAF2457106.1"/>
    </source>
</evidence>
<dbReference type="Pfam" id="PF01071">
    <property type="entry name" value="GARS_A"/>
    <property type="match status" value="1"/>
</dbReference>
<dbReference type="GO" id="GO:0004641">
    <property type="term" value="F:phosphoribosylformylglycinamidine cyclo-ligase activity"/>
    <property type="evidence" value="ECO:0007669"/>
    <property type="project" value="UniProtKB-EC"/>
</dbReference>
<organism evidence="16 17">
    <name type="scientific">Lineolata rhizophorae</name>
    <dbReference type="NCBI Taxonomy" id="578093"/>
    <lineage>
        <taxon>Eukaryota</taxon>
        <taxon>Fungi</taxon>
        <taxon>Dikarya</taxon>
        <taxon>Ascomycota</taxon>
        <taxon>Pezizomycotina</taxon>
        <taxon>Dothideomycetes</taxon>
        <taxon>Dothideomycetes incertae sedis</taxon>
        <taxon>Lineolatales</taxon>
        <taxon>Lineolataceae</taxon>
        <taxon>Lineolata</taxon>
    </lineage>
</organism>
<accession>A0A6A6NZH9</accession>
<dbReference type="Gene3D" id="3.90.600.10">
    <property type="entry name" value="Phosphoribosylglycinamide synthetase, C-terminal domain"/>
    <property type="match status" value="1"/>
</dbReference>
<evidence type="ECO:0000256" key="4">
    <source>
        <dbReference type="ARBA" id="ARBA00022723"/>
    </source>
</evidence>
<dbReference type="GO" id="GO:0009113">
    <property type="term" value="P:purine nucleobase biosynthetic process"/>
    <property type="evidence" value="ECO:0007669"/>
    <property type="project" value="InterPro"/>
</dbReference>
<dbReference type="SUPFAM" id="SSF56059">
    <property type="entry name" value="Glutathione synthetase ATP-binding domain-like"/>
    <property type="match status" value="1"/>
</dbReference>
<dbReference type="NCBIfam" id="TIGR00877">
    <property type="entry name" value="purD"/>
    <property type="match status" value="1"/>
</dbReference>
<keyword evidence="17" id="KW-1185">Reference proteome</keyword>
<dbReference type="GO" id="GO:0005524">
    <property type="term" value="F:ATP binding"/>
    <property type="evidence" value="ECO:0007669"/>
    <property type="project" value="UniProtKB-UniRule"/>
</dbReference>
<dbReference type="GO" id="GO:0046872">
    <property type="term" value="F:metal ion binding"/>
    <property type="evidence" value="ECO:0007669"/>
    <property type="project" value="UniProtKB-KW"/>
</dbReference>
<dbReference type="FunFam" id="3.30.1490.20:FF:000006">
    <property type="entry name" value="phosphoribosylamine--glycine ligase, chloroplastic-like"/>
    <property type="match status" value="1"/>
</dbReference>
<evidence type="ECO:0000313" key="17">
    <source>
        <dbReference type="Proteomes" id="UP000799766"/>
    </source>
</evidence>
<dbReference type="SUPFAM" id="SSF51246">
    <property type="entry name" value="Rudiment single hybrid motif"/>
    <property type="match status" value="1"/>
</dbReference>
<evidence type="ECO:0000256" key="6">
    <source>
        <dbReference type="ARBA" id="ARBA00022755"/>
    </source>
</evidence>
<dbReference type="InterPro" id="IPR020559">
    <property type="entry name" value="PRibGlycinamide_synth_CS"/>
</dbReference>
<reference evidence="16" key="1">
    <citation type="journal article" date="2020" name="Stud. Mycol.">
        <title>101 Dothideomycetes genomes: a test case for predicting lifestyles and emergence of pathogens.</title>
        <authorList>
            <person name="Haridas S."/>
            <person name="Albert R."/>
            <person name="Binder M."/>
            <person name="Bloem J."/>
            <person name="Labutti K."/>
            <person name="Salamov A."/>
            <person name="Andreopoulos B."/>
            <person name="Baker S."/>
            <person name="Barry K."/>
            <person name="Bills G."/>
            <person name="Bluhm B."/>
            <person name="Cannon C."/>
            <person name="Castanera R."/>
            <person name="Culley D."/>
            <person name="Daum C."/>
            <person name="Ezra D."/>
            <person name="Gonzalez J."/>
            <person name="Henrissat B."/>
            <person name="Kuo A."/>
            <person name="Liang C."/>
            <person name="Lipzen A."/>
            <person name="Lutzoni F."/>
            <person name="Magnuson J."/>
            <person name="Mondo S."/>
            <person name="Nolan M."/>
            <person name="Ohm R."/>
            <person name="Pangilinan J."/>
            <person name="Park H.-J."/>
            <person name="Ramirez L."/>
            <person name="Alfaro M."/>
            <person name="Sun H."/>
            <person name="Tritt A."/>
            <person name="Yoshinaga Y."/>
            <person name="Zwiers L.-H."/>
            <person name="Turgeon B."/>
            <person name="Goodwin S."/>
            <person name="Spatafora J."/>
            <person name="Crous P."/>
            <person name="Grigoriev I."/>
        </authorList>
    </citation>
    <scope>NUCLEOTIDE SEQUENCE</scope>
    <source>
        <strain evidence="16">ATCC 16933</strain>
    </source>
</reference>
<dbReference type="PANTHER" id="PTHR43472:SF1">
    <property type="entry name" value="PHOSPHORIBOSYLAMINE--GLYCINE LIGASE, CHLOROPLASTIC"/>
    <property type="match status" value="1"/>
</dbReference>
<dbReference type="EC" id="6.3.4.13" evidence="2"/>
<name>A0A6A6NZH9_9PEZI</name>
<keyword evidence="6" id="KW-0658">Purine biosynthesis</keyword>
<dbReference type="InterPro" id="IPR037123">
    <property type="entry name" value="PRibGlycinamide_synth_C_sf"/>
</dbReference>
<comment type="pathway">
    <text evidence="1">Purine metabolism; IMP biosynthesis via de novo pathway; N(1)-(5-phospho-D-ribosyl)glycinamide from 5-phospho-alpha-D-ribose 1-diphosphate: step 2/2.</text>
</comment>
<evidence type="ECO:0000256" key="2">
    <source>
        <dbReference type="ARBA" id="ARBA00013255"/>
    </source>
</evidence>
<dbReference type="InterPro" id="IPR016185">
    <property type="entry name" value="PreATP-grasp_dom_sf"/>
</dbReference>
<dbReference type="FunFam" id="3.40.50.20:FF:000006">
    <property type="entry name" value="Phosphoribosylamine--glycine ligase, chloroplastic"/>
    <property type="match status" value="1"/>
</dbReference>
<dbReference type="InterPro" id="IPR011761">
    <property type="entry name" value="ATP-grasp"/>
</dbReference>
<dbReference type="OrthoDB" id="2018833at2759"/>
<dbReference type="InterPro" id="IPR020561">
    <property type="entry name" value="PRibGlycinamid_synth_ATP-grasp"/>
</dbReference>
<evidence type="ECO:0000256" key="1">
    <source>
        <dbReference type="ARBA" id="ARBA00005174"/>
    </source>
</evidence>
<evidence type="ECO:0000259" key="15">
    <source>
        <dbReference type="PROSITE" id="PS50975"/>
    </source>
</evidence>
<evidence type="ECO:0000256" key="7">
    <source>
        <dbReference type="ARBA" id="ARBA00022840"/>
    </source>
</evidence>
<dbReference type="PROSITE" id="PS50975">
    <property type="entry name" value="ATP_GRASP"/>
    <property type="match status" value="1"/>
</dbReference>
<dbReference type="Pfam" id="PF02844">
    <property type="entry name" value="GARS_N"/>
    <property type="match status" value="1"/>
</dbReference>
<keyword evidence="3" id="KW-0436">Ligase</keyword>